<evidence type="ECO:0000313" key="2">
    <source>
        <dbReference type="EMBL" id="RBW67676.1"/>
    </source>
</evidence>
<proteinExistence type="predicted"/>
<reference evidence="2 3" key="1">
    <citation type="submission" date="2018-07" db="EMBL/GenBank/DDBJ databases">
        <title>Lottiidibacillus patelloidae gen. nov., sp. nov., isolated from the intestinal tract of a marine limpet and the reclassification of B. taeanensis BH030017T, B. algicola KMM 3737T and B. hwajinpoensis SW-72T as genus Lottiidibacillus.</title>
        <authorList>
            <person name="Liu R."/>
            <person name="Huang Z."/>
        </authorList>
    </citation>
    <scope>NUCLEOTIDE SEQUENCE [LARGE SCALE GENOMIC DNA]</scope>
    <source>
        <strain evidence="2 3">BH030017</strain>
    </source>
</reference>
<evidence type="ECO:0000259" key="1">
    <source>
        <dbReference type="Pfam" id="PF12146"/>
    </source>
</evidence>
<dbReference type="SUPFAM" id="SSF53474">
    <property type="entry name" value="alpha/beta-Hydrolases"/>
    <property type="match status" value="1"/>
</dbReference>
<keyword evidence="3" id="KW-1185">Reference proteome</keyword>
<evidence type="ECO:0000313" key="3">
    <source>
        <dbReference type="Proteomes" id="UP000253314"/>
    </source>
</evidence>
<keyword evidence="2" id="KW-0378">Hydrolase</keyword>
<dbReference type="InterPro" id="IPR022742">
    <property type="entry name" value="Hydrolase_4"/>
</dbReference>
<dbReference type="AlphaFoldDB" id="A0A366XPL6"/>
<dbReference type="OrthoDB" id="9809549at2"/>
<dbReference type="RefSeq" id="WP_113808080.1">
    <property type="nucleotide sequence ID" value="NZ_QOCW01000031.1"/>
</dbReference>
<comment type="caution">
    <text evidence="2">The sequence shown here is derived from an EMBL/GenBank/DDBJ whole genome shotgun (WGS) entry which is preliminary data.</text>
</comment>
<accession>A0A366XPL6</accession>
<feature type="domain" description="Serine aminopeptidase S33" evidence="1">
    <location>
        <begin position="57"/>
        <end position="276"/>
    </location>
</feature>
<sequence length="326" mass="36547">MKTMIEKEVVLKGDVNITGTLTVPDKSSEKFPAVLLIAGSGPLDRDGNGPKGKFQLNLYKELADFISSLGFVTFRYDKRGTGKSEGNWHETGMWDLVEDAERAVDFLKNEACVDPEKIICAGHSEGRVIATALNEKVDLAGLMLLSGGVDNIEQALIHQRQNAYGELKSQPGLKGWVNNKLKIDKKGEKAAAKMLNKAINSNKDVIRYNFAKVNAKWFREHFAFNTRESLKKVAIPVFVIHGDKDALVNSDVLLELEHLVQGKSEYHIIQNMEHGLKEQTHEKSILKAKKLMNESIGKPLHSEAKEVMENWLNQFKTANQNKKILR</sequence>
<dbReference type="Proteomes" id="UP000253314">
    <property type="component" value="Unassembled WGS sequence"/>
</dbReference>
<dbReference type="PANTHER" id="PTHR43265">
    <property type="entry name" value="ESTERASE ESTD"/>
    <property type="match status" value="1"/>
</dbReference>
<dbReference type="Gene3D" id="3.40.50.1820">
    <property type="entry name" value="alpha/beta hydrolase"/>
    <property type="match status" value="1"/>
</dbReference>
<gene>
    <name evidence="2" type="ORF">DS031_20605</name>
</gene>
<name>A0A366XPL6_9BACI</name>
<dbReference type="InterPro" id="IPR029058">
    <property type="entry name" value="AB_hydrolase_fold"/>
</dbReference>
<protein>
    <submittedName>
        <fullName evidence="2">Alpha/beta hydrolase</fullName>
    </submittedName>
</protein>
<dbReference type="PANTHER" id="PTHR43265:SF1">
    <property type="entry name" value="ESTERASE ESTD"/>
    <property type="match status" value="1"/>
</dbReference>
<organism evidence="2 3">
    <name type="scientific">Bacillus taeanensis</name>
    <dbReference type="NCBI Taxonomy" id="273032"/>
    <lineage>
        <taxon>Bacteria</taxon>
        <taxon>Bacillati</taxon>
        <taxon>Bacillota</taxon>
        <taxon>Bacilli</taxon>
        <taxon>Bacillales</taxon>
        <taxon>Bacillaceae</taxon>
        <taxon>Bacillus</taxon>
    </lineage>
</organism>
<dbReference type="GO" id="GO:0052689">
    <property type="term" value="F:carboxylic ester hydrolase activity"/>
    <property type="evidence" value="ECO:0007669"/>
    <property type="project" value="TreeGrafter"/>
</dbReference>
<dbReference type="EMBL" id="QOCW01000031">
    <property type="protein sequence ID" value="RBW67676.1"/>
    <property type="molecule type" value="Genomic_DNA"/>
</dbReference>
<dbReference type="InterPro" id="IPR053145">
    <property type="entry name" value="AB_hydrolase_Est10"/>
</dbReference>
<dbReference type="Pfam" id="PF12146">
    <property type="entry name" value="Hydrolase_4"/>
    <property type="match status" value="1"/>
</dbReference>